<dbReference type="EMBL" id="CM042010">
    <property type="protein sequence ID" value="KAI3781113.1"/>
    <property type="molecule type" value="Genomic_DNA"/>
</dbReference>
<reference evidence="2" key="1">
    <citation type="journal article" date="2022" name="Mol. Ecol. Resour.">
        <title>The genomes of chicory, endive, great burdock and yacon provide insights into Asteraceae palaeo-polyploidization history and plant inulin production.</title>
        <authorList>
            <person name="Fan W."/>
            <person name="Wang S."/>
            <person name="Wang H."/>
            <person name="Wang A."/>
            <person name="Jiang F."/>
            <person name="Liu H."/>
            <person name="Zhao H."/>
            <person name="Xu D."/>
            <person name="Zhang Y."/>
        </authorList>
    </citation>
    <scope>NUCLEOTIDE SEQUENCE [LARGE SCALE GENOMIC DNA]</scope>
    <source>
        <strain evidence="2">cv. Punajuju</strain>
    </source>
</reference>
<gene>
    <name evidence="1" type="ORF">L2E82_11114</name>
</gene>
<evidence type="ECO:0000313" key="2">
    <source>
        <dbReference type="Proteomes" id="UP001055811"/>
    </source>
</evidence>
<sequence length="84" mass="9382">MRLNIMKDSDAIALELKLGFRKPEVIIIVGVNGGGKTTSLGKLTYRLKSQGATFFSKFDQKRKLHKAEQEDTITCGGMKSCYIR</sequence>
<reference evidence="1 2" key="2">
    <citation type="journal article" date="2022" name="Mol. Ecol. Resour.">
        <title>The genomes of chicory, endive, great burdock and yacon provide insights into Asteraceae paleo-polyploidization history and plant inulin production.</title>
        <authorList>
            <person name="Fan W."/>
            <person name="Wang S."/>
            <person name="Wang H."/>
            <person name="Wang A."/>
            <person name="Jiang F."/>
            <person name="Liu H."/>
            <person name="Zhao H."/>
            <person name="Xu D."/>
            <person name="Zhang Y."/>
        </authorList>
    </citation>
    <scope>NUCLEOTIDE SEQUENCE [LARGE SCALE GENOMIC DNA]</scope>
    <source>
        <strain evidence="2">cv. Punajuju</strain>
        <tissue evidence="1">Leaves</tissue>
    </source>
</reference>
<comment type="caution">
    <text evidence="1">The sequence shown here is derived from an EMBL/GenBank/DDBJ whole genome shotgun (WGS) entry which is preliminary data.</text>
</comment>
<organism evidence="1 2">
    <name type="scientific">Cichorium intybus</name>
    <name type="common">Chicory</name>
    <dbReference type="NCBI Taxonomy" id="13427"/>
    <lineage>
        <taxon>Eukaryota</taxon>
        <taxon>Viridiplantae</taxon>
        <taxon>Streptophyta</taxon>
        <taxon>Embryophyta</taxon>
        <taxon>Tracheophyta</taxon>
        <taxon>Spermatophyta</taxon>
        <taxon>Magnoliopsida</taxon>
        <taxon>eudicotyledons</taxon>
        <taxon>Gunneridae</taxon>
        <taxon>Pentapetalae</taxon>
        <taxon>asterids</taxon>
        <taxon>campanulids</taxon>
        <taxon>Asterales</taxon>
        <taxon>Asteraceae</taxon>
        <taxon>Cichorioideae</taxon>
        <taxon>Cichorieae</taxon>
        <taxon>Cichoriinae</taxon>
        <taxon>Cichorium</taxon>
    </lineage>
</organism>
<evidence type="ECO:0000313" key="1">
    <source>
        <dbReference type="EMBL" id="KAI3781113.1"/>
    </source>
</evidence>
<proteinExistence type="predicted"/>
<keyword evidence="2" id="KW-1185">Reference proteome</keyword>
<accession>A0ACB9GDH2</accession>
<name>A0ACB9GDH2_CICIN</name>
<protein>
    <submittedName>
        <fullName evidence="1">Uncharacterized protein</fullName>
    </submittedName>
</protein>
<dbReference type="Proteomes" id="UP001055811">
    <property type="component" value="Linkage Group LG02"/>
</dbReference>